<gene>
    <name evidence="1" type="ORF">CISIN_1g047589mg</name>
</gene>
<keyword evidence="2" id="KW-1185">Reference proteome</keyword>
<reference evidence="1 2" key="1">
    <citation type="submission" date="2014-04" db="EMBL/GenBank/DDBJ databases">
        <authorList>
            <consortium name="International Citrus Genome Consortium"/>
            <person name="Gmitter F."/>
            <person name="Chen C."/>
            <person name="Farmerie W."/>
            <person name="Harkins T."/>
            <person name="Desany B."/>
            <person name="Mohiuddin M."/>
            <person name="Kodira C."/>
            <person name="Borodovsky M."/>
            <person name="Lomsadze A."/>
            <person name="Burns P."/>
            <person name="Jenkins J."/>
            <person name="Prochnik S."/>
            <person name="Shu S."/>
            <person name="Chapman J."/>
            <person name="Pitluck S."/>
            <person name="Schmutz J."/>
            <person name="Rokhsar D."/>
        </authorList>
    </citation>
    <scope>NUCLEOTIDE SEQUENCE</scope>
</reference>
<dbReference type="Proteomes" id="UP000027120">
    <property type="component" value="Unassembled WGS sequence"/>
</dbReference>
<evidence type="ECO:0000313" key="1">
    <source>
        <dbReference type="EMBL" id="KDO41048.1"/>
    </source>
</evidence>
<dbReference type="EMBL" id="KK785727">
    <property type="protein sequence ID" value="KDO41048.1"/>
    <property type="molecule type" value="Genomic_DNA"/>
</dbReference>
<sequence>MANKKDYVERGIFANSFLPFKQRIFIKKKMWKPLGLQPHRLHDRENNFFKMLLVTPFQTWWRVIYLDSIFVLI</sequence>
<dbReference type="AlphaFoldDB" id="A0A067DDV7"/>
<accession>A0A067DDV7</accession>
<organism evidence="1 2">
    <name type="scientific">Citrus sinensis</name>
    <name type="common">Sweet orange</name>
    <name type="synonym">Citrus aurantium var. sinensis</name>
    <dbReference type="NCBI Taxonomy" id="2711"/>
    <lineage>
        <taxon>Eukaryota</taxon>
        <taxon>Viridiplantae</taxon>
        <taxon>Streptophyta</taxon>
        <taxon>Embryophyta</taxon>
        <taxon>Tracheophyta</taxon>
        <taxon>Spermatophyta</taxon>
        <taxon>Magnoliopsida</taxon>
        <taxon>eudicotyledons</taxon>
        <taxon>Gunneridae</taxon>
        <taxon>Pentapetalae</taxon>
        <taxon>rosids</taxon>
        <taxon>malvids</taxon>
        <taxon>Sapindales</taxon>
        <taxon>Rutaceae</taxon>
        <taxon>Aurantioideae</taxon>
        <taxon>Citrus</taxon>
    </lineage>
</organism>
<proteinExistence type="predicted"/>
<protein>
    <submittedName>
        <fullName evidence="1">Uncharacterized protein</fullName>
    </submittedName>
</protein>
<name>A0A067DDV7_CITSI</name>
<evidence type="ECO:0000313" key="2">
    <source>
        <dbReference type="Proteomes" id="UP000027120"/>
    </source>
</evidence>